<name>A0AA39U070_9PEZI</name>
<gene>
    <name evidence="9" type="ORF">B0T17DRAFT_501530</name>
</gene>
<dbReference type="PANTHER" id="PTHR15893:SF0">
    <property type="entry name" value="LARGE RIBOSOMAL SUBUNIT PROTEIN BL27M"/>
    <property type="match status" value="1"/>
</dbReference>
<comment type="caution">
    <text evidence="9">The sequence shown here is derived from an EMBL/GenBank/DDBJ whole genome shotgun (WGS) entry which is preliminary data.</text>
</comment>
<comment type="subcellular location">
    <subcellularLocation>
        <location evidence="1">Mitochondrion</location>
    </subcellularLocation>
</comment>
<keyword evidence="5" id="KW-0687">Ribonucleoprotein</keyword>
<evidence type="ECO:0000256" key="5">
    <source>
        <dbReference type="ARBA" id="ARBA00023274"/>
    </source>
</evidence>
<dbReference type="SUPFAM" id="SSF110324">
    <property type="entry name" value="Ribosomal L27 protein-like"/>
    <property type="match status" value="1"/>
</dbReference>
<dbReference type="PRINTS" id="PR00063">
    <property type="entry name" value="RIBOSOMALL27"/>
</dbReference>
<feature type="coiled-coil region" evidence="7">
    <location>
        <begin position="242"/>
        <end position="269"/>
    </location>
</feature>
<dbReference type="GO" id="GO:0003735">
    <property type="term" value="F:structural constituent of ribosome"/>
    <property type="evidence" value="ECO:0007669"/>
    <property type="project" value="InterPro"/>
</dbReference>
<evidence type="ECO:0000256" key="8">
    <source>
        <dbReference type="SAM" id="MobiDB-lite"/>
    </source>
</evidence>
<evidence type="ECO:0000313" key="9">
    <source>
        <dbReference type="EMBL" id="KAK0609543.1"/>
    </source>
</evidence>
<dbReference type="PANTHER" id="PTHR15893">
    <property type="entry name" value="RIBOSOMAL PROTEIN L27"/>
    <property type="match status" value="1"/>
</dbReference>
<dbReference type="InterPro" id="IPR001684">
    <property type="entry name" value="Ribosomal_bL27"/>
</dbReference>
<dbReference type="EMBL" id="JAULSR010000013">
    <property type="protein sequence ID" value="KAK0609543.1"/>
    <property type="molecule type" value="Genomic_DNA"/>
</dbReference>
<evidence type="ECO:0000256" key="3">
    <source>
        <dbReference type="ARBA" id="ARBA00022980"/>
    </source>
</evidence>
<dbReference type="AlphaFoldDB" id="A0AA39U070"/>
<evidence type="ECO:0000256" key="6">
    <source>
        <dbReference type="ARBA" id="ARBA00035267"/>
    </source>
</evidence>
<organism evidence="9 10">
    <name type="scientific">Bombardia bombarda</name>
    <dbReference type="NCBI Taxonomy" id="252184"/>
    <lineage>
        <taxon>Eukaryota</taxon>
        <taxon>Fungi</taxon>
        <taxon>Dikarya</taxon>
        <taxon>Ascomycota</taxon>
        <taxon>Pezizomycotina</taxon>
        <taxon>Sordariomycetes</taxon>
        <taxon>Sordariomycetidae</taxon>
        <taxon>Sordariales</taxon>
        <taxon>Lasiosphaeriaceae</taxon>
        <taxon>Bombardia</taxon>
    </lineage>
</organism>
<evidence type="ECO:0000256" key="1">
    <source>
        <dbReference type="ARBA" id="ARBA00004173"/>
    </source>
</evidence>
<dbReference type="Gene3D" id="2.40.50.100">
    <property type="match status" value="1"/>
</dbReference>
<dbReference type="FunFam" id="2.40.50.100:FF:000042">
    <property type="entry name" value="50S ribosomal protein L27"/>
    <property type="match status" value="1"/>
</dbReference>
<dbReference type="Proteomes" id="UP001174934">
    <property type="component" value="Unassembled WGS sequence"/>
</dbReference>
<comment type="similarity">
    <text evidence="2">Belongs to the bacterial ribosomal protein bL27 family.</text>
</comment>
<keyword evidence="10" id="KW-1185">Reference proteome</keyword>
<sequence>MHLIQLRRPLQRAAASSCRPLATSLTDRFAQLSIANANANANANPNAEGRRYASVKSQGAYKLKPKNPIPKKLGAKKTGDQFVQPGNILYKQRGTIWHPGENAIIGRDHTIHAAATGYVKYYRDPQRHPKRQYIGVVFNKDDKLPYPVGAPRKRKFGFVAVPRRTDESVEPTLGPSGIPLSVTRHEEVETPVAETEAPTAATSETKPTSGAPVAAVTEAQTRASILPTKSLSPGNAILATLIKEKVQSRQDYEARMAALKAEKEAEMQARRGTRVLRLQDDYSYRESNWEIGRLVNDVGSVAGTEKTGSRKQKMRSRRRSNEYVKKAIKIRKYEKAARREQYQKFVAAKRELRTNARAEIAAKEKENIKAKLASQAAEKKVEA</sequence>
<evidence type="ECO:0000256" key="7">
    <source>
        <dbReference type="SAM" id="Coils"/>
    </source>
</evidence>
<reference evidence="9" key="1">
    <citation type="submission" date="2023-06" db="EMBL/GenBank/DDBJ databases">
        <title>Genome-scale phylogeny and comparative genomics of the fungal order Sordariales.</title>
        <authorList>
            <consortium name="Lawrence Berkeley National Laboratory"/>
            <person name="Hensen N."/>
            <person name="Bonometti L."/>
            <person name="Westerberg I."/>
            <person name="Brannstrom I.O."/>
            <person name="Guillou S."/>
            <person name="Cros-Aarteil S."/>
            <person name="Calhoun S."/>
            <person name="Haridas S."/>
            <person name="Kuo A."/>
            <person name="Mondo S."/>
            <person name="Pangilinan J."/>
            <person name="Riley R."/>
            <person name="LaButti K."/>
            <person name="Andreopoulos B."/>
            <person name="Lipzen A."/>
            <person name="Chen C."/>
            <person name="Yanf M."/>
            <person name="Daum C."/>
            <person name="Ng V."/>
            <person name="Clum A."/>
            <person name="Steindorff A."/>
            <person name="Ohm R."/>
            <person name="Martin F."/>
            <person name="Silar P."/>
            <person name="Natvig D."/>
            <person name="Lalanne C."/>
            <person name="Gautier V."/>
            <person name="Ament-velasquez S.L."/>
            <person name="Kruys A."/>
            <person name="Hutchinson M.I."/>
            <person name="Powell A.J."/>
            <person name="Barry K."/>
            <person name="Miller A.N."/>
            <person name="Grigoriev I.V."/>
            <person name="Debuchy R."/>
            <person name="Gladieux P."/>
            <person name="Thoren M.H."/>
            <person name="Johannesson H."/>
        </authorList>
    </citation>
    <scope>NUCLEOTIDE SEQUENCE</scope>
    <source>
        <strain evidence="9">SMH3391-2</strain>
    </source>
</reference>
<dbReference type="Pfam" id="PF01016">
    <property type="entry name" value="Ribosomal_L27"/>
    <property type="match status" value="1"/>
</dbReference>
<dbReference type="GO" id="GO:0005762">
    <property type="term" value="C:mitochondrial large ribosomal subunit"/>
    <property type="evidence" value="ECO:0007669"/>
    <property type="project" value="TreeGrafter"/>
</dbReference>
<evidence type="ECO:0000256" key="4">
    <source>
        <dbReference type="ARBA" id="ARBA00023128"/>
    </source>
</evidence>
<accession>A0AA39U070</accession>
<keyword evidence="7" id="KW-0175">Coiled coil</keyword>
<keyword evidence="4" id="KW-0496">Mitochondrion</keyword>
<keyword evidence="3" id="KW-0689">Ribosomal protein</keyword>
<evidence type="ECO:0000256" key="2">
    <source>
        <dbReference type="ARBA" id="ARBA00010797"/>
    </source>
</evidence>
<proteinExistence type="inferred from homology"/>
<dbReference type="GO" id="GO:0006412">
    <property type="term" value="P:translation"/>
    <property type="evidence" value="ECO:0007669"/>
    <property type="project" value="InterPro"/>
</dbReference>
<feature type="compositionally biased region" description="Low complexity" evidence="8">
    <location>
        <begin position="190"/>
        <end position="209"/>
    </location>
</feature>
<protein>
    <recommendedName>
        <fullName evidence="6">Large ribosomal subunit protein bL27m</fullName>
    </recommendedName>
</protein>
<feature type="coiled-coil region" evidence="7">
    <location>
        <begin position="346"/>
        <end position="378"/>
    </location>
</feature>
<evidence type="ECO:0000313" key="10">
    <source>
        <dbReference type="Proteomes" id="UP001174934"/>
    </source>
</evidence>
<feature type="region of interest" description="Disordered" evidence="8">
    <location>
        <begin position="187"/>
        <end position="212"/>
    </location>
</feature>